<feature type="domain" description="DYW" evidence="4">
    <location>
        <begin position="184"/>
        <end position="270"/>
    </location>
</feature>
<dbReference type="PANTHER" id="PTHR47926:SF388">
    <property type="entry name" value="DYW DOMAIN-CONTAINING PROTEIN"/>
    <property type="match status" value="1"/>
</dbReference>
<dbReference type="InterPro" id="IPR011990">
    <property type="entry name" value="TPR-like_helical_dom_sf"/>
</dbReference>
<evidence type="ECO:0000256" key="1">
    <source>
        <dbReference type="ARBA" id="ARBA00006643"/>
    </source>
</evidence>
<dbReference type="InterPro" id="IPR032867">
    <property type="entry name" value="DYW_dom"/>
</dbReference>
<organism evidence="5 6">
    <name type="scientific">Populus deltoides</name>
    <name type="common">Eastern poplar</name>
    <name type="synonym">Eastern cottonwood</name>
    <dbReference type="NCBI Taxonomy" id="3696"/>
    <lineage>
        <taxon>Eukaryota</taxon>
        <taxon>Viridiplantae</taxon>
        <taxon>Streptophyta</taxon>
        <taxon>Embryophyta</taxon>
        <taxon>Tracheophyta</taxon>
        <taxon>Spermatophyta</taxon>
        <taxon>Magnoliopsida</taxon>
        <taxon>eudicotyledons</taxon>
        <taxon>Gunneridae</taxon>
        <taxon>Pentapetalae</taxon>
        <taxon>rosids</taxon>
        <taxon>fabids</taxon>
        <taxon>Malpighiales</taxon>
        <taxon>Salicaceae</taxon>
        <taxon>Saliceae</taxon>
        <taxon>Populus</taxon>
    </lineage>
</organism>
<accession>A0A8T2ZIQ6</accession>
<dbReference type="NCBIfam" id="TIGR00756">
    <property type="entry name" value="PPR"/>
    <property type="match status" value="1"/>
</dbReference>
<comment type="similarity">
    <text evidence="1">Belongs to the PPR family. PCMP-H subfamily.</text>
</comment>
<dbReference type="GO" id="GO:0003723">
    <property type="term" value="F:RNA binding"/>
    <property type="evidence" value="ECO:0007669"/>
    <property type="project" value="InterPro"/>
</dbReference>
<evidence type="ECO:0000256" key="2">
    <source>
        <dbReference type="ARBA" id="ARBA00022737"/>
    </source>
</evidence>
<dbReference type="Proteomes" id="UP000807159">
    <property type="component" value="Chromosome 2"/>
</dbReference>
<dbReference type="InterPro" id="IPR046960">
    <property type="entry name" value="PPR_At4g14850-like_plant"/>
</dbReference>
<evidence type="ECO:0000313" key="5">
    <source>
        <dbReference type="EMBL" id="KAH8517181.1"/>
    </source>
</evidence>
<dbReference type="Gene3D" id="1.25.40.10">
    <property type="entry name" value="Tetratricopeptide repeat domain"/>
    <property type="match status" value="1"/>
</dbReference>
<dbReference type="AlphaFoldDB" id="A0A8T2ZIQ6"/>
<proteinExistence type="inferred from homology"/>
<evidence type="ECO:0000256" key="3">
    <source>
        <dbReference type="PROSITE-ProRule" id="PRU00708"/>
    </source>
</evidence>
<gene>
    <name evidence="5" type="ORF">H0E87_005217</name>
</gene>
<comment type="caution">
    <text evidence="5">The sequence shown here is derived from an EMBL/GenBank/DDBJ whole genome shotgun (WGS) entry which is preliminary data.</text>
</comment>
<keyword evidence="6" id="KW-1185">Reference proteome</keyword>
<dbReference type="PROSITE" id="PS51375">
    <property type="entry name" value="PPR"/>
    <property type="match status" value="1"/>
</dbReference>
<evidence type="ECO:0000259" key="4">
    <source>
        <dbReference type="Pfam" id="PF14432"/>
    </source>
</evidence>
<reference evidence="5" key="1">
    <citation type="journal article" date="2021" name="J. Hered.">
        <title>Genome Assembly of Salicaceae Populus deltoides (Eastern Cottonwood) I-69 Based on Nanopore Sequencing and Hi-C Technologies.</title>
        <authorList>
            <person name="Bai S."/>
            <person name="Wu H."/>
            <person name="Zhang J."/>
            <person name="Pan Z."/>
            <person name="Zhao W."/>
            <person name="Li Z."/>
            <person name="Tong C."/>
        </authorList>
    </citation>
    <scope>NUCLEOTIDE SEQUENCE</scope>
    <source>
        <tissue evidence="5">Leaf</tissue>
    </source>
</reference>
<dbReference type="PANTHER" id="PTHR47926">
    <property type="entry name" value="PENTATRICOPEPTIDE REPEAT-CONTAINING PROTEIN"/>
    <property type="match status" value="1"/>
</dbReference>
<dbReference type="EMBL" id="JACEGQ020000002">
    <property type="protein sequence ID" value="KAH8517181.1"/>
    <property type="molecule type" value="Genomic_DNA"/>
</dbReference>
<protein>
    <recommendedName>
        <fullName evidence="4">DYW domain-containing protein</fullName>
    </recommendedName>
</protein>
<sequence>MQERNFTSWYIMITWLAKNGFGEDAIDLFNQFKQGGLTPGAKFFVGVFSACNVLGDINEGMLHFESMWKEFGVVPSMEYYVSIVDMLGSNGYLDEALEFIEKMPMEPCVDVWETLMNLFRVRGHLELGDRCAEFIEKLGLSRLNELSKAGLVPVKASNIAKEKKKKGRVYALHRGMKAQMKDAGYIPATRFVLHDMDEESKEDALLAHSERLATAHGLLTTTVRSPLRVVQNLRFCGDSHNAMKIISKLVGRREMPRGSHHFKDGICSCRLLVNRAMMEKITGQIYGHDSYLSSYSDSDSFDPLDLKFFRHFE</sequence>
<feature type="repeat" description="PPR" evidence="3">
    <location>
        <begin position="5"/>
        <end position="39"/>
    </location>
</feature>
<keyword evidence="2" id="KW-0677">Repeat</keyword>
<dbReference type="GO" id="GO:0008270">
    <property type="term" value="F:zinc ion binding"/>
    <property type="evidence" value="ECO:0007669"/>
    <property type="project" value="InterPro"/>
</dbReference>
<dbReference type="Pfam" id="PF14432">
    <property type="entry name" value="DYW_deaminase"/>
    <property type="match status" value="1"/>
</dbReference>
<dbReference type="InterPro" id="IPR002885">
    <property type="entry name" value="PPR_rpt"/>
</dbReference>
<name>A0A8T2ZIQ6_POPDE</name>
<evidence type="ECO:0000313" key="6">
    <source>
        <dbReference type="Proteomes" id="UP000807159"/>
    </source>
</evidence>
<dbReference type="Pfam" id="PF01535">
    <property type="entry name" value="PPR"/>
    <property type="match status" value="2"/>
</dbReference>
<dbReference type="GO" id="GO:0009451">
    <property type="term" value="P:RNA modification"/>
    <property type="evidence" value="ECO:0007669"/>
    <property type="project" value="InterPro"/>
</dbReference>